<proteinExistence type="predicted"/>
<keyword evidence="1" id="KW-0175">Coiled coil</keyword>
<evidence type="ECO:0000313" key="2">
    <source>
        <dbReference type="EMBL" id="AXN39831.1"/>
    </source>
</evidence>
<dbReference type="Proteomes" id="UP000260457">
    <property type="component" value="Chromosome"/>
</dbReference>
<gene>
    <name evidence="2" type="ORF">DTO10_16670</name>
</gene>
<dbReference type="EMBL" id="CP030926">
    <property type="protein sequence ID" value="AXN39831.1"/>
    <property type="molecule type" value="Genomic_DNA"/>
</dbReference>
<protein>
    <recommendedName>
        <fullName evidence="4">DUF2479 domain-containing protein</fullName>
    </recommendedName>
</protein>
<organism evidence="2 3">
    <name type="scientific">Peribacillus butanolivorans</name>
    <dbReference type="NCBI Taxonomy" id="421767"/>
    <lineage>
        <taxon>Bacteria</taxon>
        <taxon>Bacillati</taxon>
        <taxon>Bacillota</taxon>
        <taxon>Bacilli</taxon>
        <taxon>Bacillales</taxon>
        <taxon>Bacillaceae</taxon>
        <taxon>Peribacillus</taxon>
    </lineage>
</organism>
<accession>A0ABM6XN32</accession>
<dbReference type="RefSeq" id="WP_116821552.1">
    <property type="nucleotide sequence ID" value="NZ_CP030926.1"/>
</dbReference>
<sequence length="297" mass="32674">MTKEQPKVHLIADESIGGIKREFIEVGRKAKVGDYVRLVHIETEFIADEGTIAQINSDIEDGDVRTLEPTSIVHIDDQRYQLAERKAKVGELVLVIKPGIFKVGDIFEVATNEFPFPAVGTDDGINALEGEYRVLIPVDSAPAEPTPDIDILANLVARVHELESKLSSKEEFDCGVDKRLNKLERITGELVRSKSSVENKLGSVESQLNDAIRNTERLAQELEREKEFRASIYEKVSDLKDEVESNTKDIAFLDGKPAKSTPLIVNSLNLTIKESADVANINALLLKAIKEGGGASA</sequence>
<feature type="coiled-coil region" evidence="1">
    <location>
        <begin position="194"/>
        <end position="225"/>
    </location>
</feature>
<reference evidence="2 3" key="1">
    <citation type="submission" date="2018-07" db="EMBL/GenBank/DDBJ databases">
        <title>The molecular basis for the intramolecular migration of carboxyl group in the catabolism of para-hydroxybenzoate via gentisate.</title>
        <authorList>
            <person name="Zhao H."/>
            <person name="Xu Y."/>
            <person name="Lin S."/>
            <person name="Spain J.C."/>
            <person name="Zhou N.-Y."/>
        </authorList>
    </citation>
    <scope>NUCLEOTIDE SEQUENCE [LARGE SCALE GENOMIC DNA]</scope>
    <source>
        <strain evidence="2 3">PHB-7a</strain>
    </source>
</reference>
<name>A0ABM6XN32_9BACI</name>
<keyword evidence="3" id="KW-1185">Reference proteome</keyword>
<evidence type="ECO:0000256" key="1">
    <source>
        <dbReference type="SAM" id="Coils"/>
    </source>
</evidence>
<dbReference type="GeneID" id="95399860"/>
<evidence type="ECO:0008006" key="4">
    <source>
        <dbReference type="Google" id="ProtNLM"/>
    </source>
</evidence>
<evidence type="ECO:0000313" key="3">
    <source>
        <dbReference type="Proteomes" id="UP000260457"/>
    </source>
</evidence>